<organism evidence="2 3">
    <name type="scientific">Flavobacterium supellecticarium</name>
    <dbReference type="NCBI Taxonomy" id="2565924"/>
    <lineage>
        <taxon>Bacteria</taxon>
        <taxon>Pseudomonadati</taxon>
        <taxon>Bacteroidota</taxon>
        <taxon>Flavobacteriia</taxon>
        <taxon>Flavobacteriales</taxon>
        <taxon>Flavobacteriaceae</taxon>
        <taxon>Flavobacterium</taxon>
    </lineage>
</organism>
<gene>
    <name evidence="2" type="ORF">E6C50_08665</name>
</gene>
<dbReference type="Proteomes" id="UP000307507">
    <property type="component" value="Unassembled WGS sequence"/>
</dbReference>
<feature type="transmembrane region" description="Helical" evidence="1">
    <location>
        <begin position="165"/>
        <end position="182"/>
    </location>
</feature>
<accession>A0A4S4A0M7</accession>
<feature type="transmembrane region" description="Helical" evidence="1">
    <location>
        <begin position="47"/>
        <end position="65"/>
    </location>
</feature>
<keyword evidence="3" id="KW-1185">Reference proteome</keyword>
<protein>
    <submittedName>
        <fullName evidence="2">Uncharacterized protein</fullName>
    </submittedName>
</protein>
<keyword evidence="1" id="KW-0472">Membrane</keyword>
<evidence type="ECO:0000313" key="2">
    <source>
        <dbReference type="EMBL" id="THF51818.1"/>
    </source>
</evidence>
<name>A0A4S4A0M7_9FLAO</name>
<keyword evidence="1" id="KW-0812">Transmembrane</keyword>
<dbReference type="AlphaFoldDB" id="A0A4S4A0M7"/>
<evidence type="ECO:0000313" key="3">
    <source>
        <dbReference type="Proteomes" id="UP000307507"/>
    </source>
</evidence>
<reference evidence="2 3" key="1">
    <citation type="submission" date="2019-04" db="EMBL/GenBank/DDBJ databases">
        <title>Flavobacterium sp. nov. isolated from construction timber.</title>
        <authorList>
            <person name="Lin S.-Y."/>
            <person name="Chang C.-T."/>
            <person name="Young C.-C."/>
        </authorList>
    </citation>
    <scope>NUCLEOTIDE SEQUENCE [LARGE SCALE GENOMIC DNA]</scope>
    <source>
        <strain evidence="2 3">CC-CTC003</strain>
    </source>
</reference>
<feature type="transmembrane region" description="Helical" evidence="1">
    <location>
        <begin position="120"/>
        <end position="144"/>
    </location>
</feature>
<dbReference type="EMBL" id="SSNZ01000002">
    <property type="protein sequence ID" value="THF51818.1"/>
    <property type="molecule type" value="Genomic_DNA"/>
</dbReference>
<evidence type="ECO:0000256" key="1">
    <source>
        <dbReference type="SAM" id="Phobius"/>
    </source>
</evidence>
<feature type="transmembrane region" description="Helical" evidence="1">
    <location>
        <begin position="77"/>
        <end position="100"/>
    </location>
</feature>
<feature type="transmembrane region" description="Helical" evidence="1">
    <location>
        <begin position="12"/>
        <end position="35"/>
    </location>
</feature>
<keyword evidence="1" id="KW-1133">Transmembrane helix</keyword>
<feature type="transmembrane region" description="Helical" evidence="1">
    <location>
        <begin position="202"/>
        <end position="231"/>
    </location>
</feature>
<sequence>MFEIFSTREVAIIIWSSIFIVGALIILKFKGILPLLKSFFNYKIQTLLWSTFIYIAVVTICLYYLRTWDLTLLKDTIIWSITSATILLFNISKVKDFTYFKPMVLENLKATVVFEFITNFYTFSFTTEMIVIPIMTFIGVLQIFAEHSSKTNSEHLKVASCLKRFLSITGILIFIYVSYKTYKYYDQLLTIQNIKSLLLPFVYTLFLIPFLYFVALYMSYEMLLIRIPYLLKKEKRRKKLKKNIFLFAKLNLNKLHKISTGLNWYSIEKHGIKKSLRKIIK</sequence>
<proteinExistence type="predicted"/>
<dbReference type="OrthoDB" id="1366695at2"/>
<dbReference type="RefSeq" id="WP_136402802.1">
    <property type="nucleotide sequence ID" value="NZ_SSNZ01000002.1"/>
</dbReference>
<comment type="caution">
    <text evidence="2">The sequence shown here is derived from an EMBL/GenBank/DDBJ whole genome shotgun (WGS) entry which is preliminary data.</text>
</comment>